<dbReference type="PANTHER" id="PTHR19384">
    <property type="entry name" value="NITRIC OXIDE SYNTHASE-RELATED"/>
    <property type="match status" value="1"/>
</dbReference>
<feature type="domain" description="FAD-binding FR-type" evidence="5">
    <location>
        <begin position="1"/>
        <end position="186"/>
    </location>
</feature>
<reference evidence="6 7" key="1">
    <citation type="submission" date="2016-10" db="EMBL/GenBank/DDBJ databases">
        <authorList>
            <person name="de Groot N.N."/>
        </authorList>
    </citation>
    <scope>NUCLEOTIDE SEQUENCE [LARGE SCALE GENOMIC DNA]</scope>
    <source>
        <strain evidence="6 7">DSM 25294</strain>
    </source>
</reference>
<dbReference type="Gene3D" id="2.40.30.10">
    <property type="entry name" value="Translation factors"/>
    <property type="match status" value="1"/>
</dbReference>
<dbReference type="GO" id="GO:0005829">
    <property type="term" value="C:cytosol"/>
    <property type="evidence" value="ECO:0007669"/>
    <property type="project" value="TreeGrafter"/>
</dbReference>
<keyword evidence="4" id="KW-0028">Amino-acid biosynthesis</keyword>
<dbReference type="GO" id="GO:0050660">
    <property type="term" value="F:flavin adenine dinucleotide binding"/>
    <property type="evidence" value="ECO:0007669"/>
    <property type="project" value="TreeGrafter"/>
</dbReference>
<dbReference type="GO" id="GO:0019344">
    <property type="term" value="P:cysteine biosynthetic process"/>
    <property type="evidence" value="ECO:0007669"/>
    <property type="project" value="UniProtKB-KW"/>
</dbReference>
<keyword evidence="2" id="KW-0285">Flavoprotein</keyword>
<evidence type="ECO:0000256" key="3">
    <source>
        <dbReference type="ARBA" id="ARBA00022643"/>
    </source>
</evidence>
<evidence type="ECO:0000256" key="2">
    <source>
        <dbReference type="ARBA" id="ARBA00022630"/>
    </source>
</evidence>
<name>A0A1G8SNI0_9RHOB</name>
<protein>
    <submittedName>
        <fullName evidence="6">Oxidoreductase NAD-binding domain-containing protein</fullName>
    </submittedName>
</protein>
<dbReference type="GO" id="GO:0010181">
    <property type="term" value="F:FMN binding"/>
    <property type="evidence" value="ECO:0007669"/>
    <property type="project" value="TreeGrafter"/>
</dbReference>
<dbReference type="InterPro" id="IPR039261">
    <property type="entry name" value="FNR_nucleotide-bd"/>
</dbReference>
<dbReference type="SUPFAM" id="SSF63380">
    <property type="entry name" value="Riboflavin synthase domain-like"/>
    <property type="match status" value="1"/>
</dbReference>
<dbReference type="AlphaFoldDB" id="A0A1G8SNI0"/>
<keyword evidence="4" id="KW-0198">Cysteine biosynthesis</keyword>
<dbReference type="InterPro" id="IPR017938">
    <property type="entry name" value="Riboflavin_synthase-like_b-brl"/>
</dbReference>
<evidence type="ECO:0000256" key="1">
    <source>
        <dbReference type="ARBA" id="ARBA00001917"/>
    </source>
</evidence>
<evidence type="ECO:0000259" key="5">
    <source>
        <dbReference type="PROSITE" id="PS51384"/>
    </source>
</evidence>
<dbReference type="InterPro" id="IPR017927">
    <property type="entry name" value="FAD-bd_FR_type"/>
</dbReference>
<evidence type="ECO:0000313" key="6">
    <source>
        <dbReference type="EMBL" id="SDJ30170.1"/>
    </source>
</evidence>
<dbReference type="Gene3D" id="1.20.990.10">
    <property type="entry name" value="NADPH-cytochrome p450 Reductase, Chain A, domain 3"/>
    <property type="match status" value="1"/>
</dbReference>
<dbReference type="PANTHER" id="PTHR19384:SF128">
    <property type="entry name" value="NADPH OXIDOREDUCTASE A"/>
    <property type="match status" value="1"/>
</dbReference>
<comment type="cofactor">
    <cofactor evidence="1">
        <name>FMN</name>
        <dbReference type="ChEBI" id="CHEBI:58210"/>
    </cofactor>
</comment>
<evidence type="ECO:0000256" key="4">
    <source>
        <dbReference type="ARBA" id="ARBA00023192"/>
    </source>
</evidence>
<dbReference type="SUPFAM" id="SSF52343">
    <property type="entry name" value="Ferredoxin reductase-like, C-terminal NADP-linked domain"/>
    <property type="match status" value="1"/>
</dbReference>
<dbReference type="InterPro" id="IPR001433">
    <property type="entry name" value="OxRdtase_FAD/NAD-bd"/>
</dbReference>
<dbReference type="GO" id="GO:0016491">
    <property type="term" value="F:oxidoreductase activity"/>
    <property type="evidence" value="ECO:0007669"/>
    <property type="project" value="InterPro"/>
</dbReference>
<proteinExistence type="predicted"/>
<keyword evidence="7" id="KW-1185">Reference proteome</keyword>
<dbReference type="Proteomes" id="UP000199382">
    <property type="component" value="Unassembled WGS sequence"/>
</dbReference>
<evidence type="ECO:0000313" key="7">
    <source>
        <dbReference type="Proteomes" id="UP000199382"/>
    </source>
</evidence>
<dbReference type="STRING" id="571298.SAMN04488026_101548"/>
<gene>
    <name evidence="6" type="ORF">SAMN04488026_101548</name>
</gene>
<dbReference type="InterPro" id="IPR023173">
    <property type="entry name" value="NADPH_Cyt_P450_Rdtase_alpha"/>
</dbReference>
<organism evidence="6 7">
    <name type="scientific">Aliiruegeria lutimaris</name>
    <dbReference type="NCBI Taxonomy" id="571298"/>
    <lineage>
        <taxon>Bacteria</taxon>
        <taxon>Pseudomonadati</taxon>
        <taxon>Pseudomonadota</taxon>
        <taxon>Alphaproteobacteria</taxon>
        <taxon>Rhodobacterales</taxon>
        <taxon>Roseobacteraceae</taxon>
        <taxon>Aliiruegeria</taxon>
    </lineage>
</organism>
<dbReference type="OrthoDB" id="9816402at2"/>
<dbReference type="PRINTS" id="PR00371">
    <property type="entry name" value="FPNCR"/>
</dbReference>
<dbReference type="EMBL" id="FNEK01000015">
    <property type="protein sequence ID" value="SDJ30170.1"/>
    <property type="molecule type" value="Genomic_DNA"/>
</dbReference>
<dbReference type="PROSITE" id="PS51384">
    <property type="entry name" value="FAD_FR"/>
    <property type="match status" value="1"/>
</dbReference>
<dbReference type="Gene3D" id="3.40.50.80">
    <property type="entry name" value="Nucleotide-binding domain of ferredoxin-NADP reductase (FNR) module"/>
    <property type="match status" value="1"/>
</dbReference>
<sequence>MARSRQNPSTISSFLLAGGGADLDYAIGDALGVLPVNAPDEVAAIPEVTGLKGPETVQLKTGPAALRSALLTWLDLSTVTPKTLEAWAVEARPEDMQVIDLLRRPDFTPEAQVQVDGLRPLQPRLYSISPSPKTHPGEEHLTVGEVRYQLFGSDRQGGASTYLGERLAPGSMVGVYIQRSAHFHLPEDDTRPLIMIGPGTGIAPLRAFLEERDARGAEGPNWLFFGDQHEACD</sequence>
<dbReference type="Pfam" id="PF00175">
    <property type="entry name" value="NAD_binding_1"/>
    <property type="match status" value="1"/>
</dbReference>
<accession>A0A1G8SNI0</accession>
<dbReference type="RefSeq" id="WP_093154112.1">
    <property type="nucleotide sequence ID" value="NZ_FNEK01000015.1"/>
</dbReference>
<dbReference type="InterPro" id="IPR001709">
    <property type="entry name" value="Flavoprot_Pyr_Nucl_cyt_Rdtase"/>
</dbReference>
<keyword evidence="3" id="KW-0288">FMN</keyword>